<proteinExistence type="predicted"/>
<protein>
    <recommendedName>
        <fullName evidence="1">HTH psq-type domain-containing protein</fullName>
    </recommendedName>
</protein>
<dbReference type="InterPro" id="IPR009057">
    <property type="entry name" value="Homeodomain-like_sf"/>
</dbReference>
<dbReference type="GO" id="GO:0003677">
    <property type="term" value="F:DNA binding"/>
    <property type="evidence" value="ECO:0007669"/>
    <property type="project" value="InterPro"/>
</dbReference>
<evidence type="ECO:0000259" key="1">
    <source>
        <dbReference type="Pfam" id="PF05225"/>
    </source>
</evidence>
<dbReference type="Proteomes" id="UP000178912">
    <property type="component" value="Unassembled WGS sequence"/>
</dbReference>
<evidence type="ECO:0000313" key="3">
    <source>
        <dbReference type="Proteomes" id="UP000178912"/>
    </source>
</evidence>
<dbReference type="EMBL" id="FJUX01000154">
    <property type="protein sequence ID" value="CZT12153.1"/>
    <property type="molecule type" value="Genomic_DNA"/>
</dbReference>
<accession>A0A1E1LNS3</accession>
<feature type="domain" description="HTH psq-type" evidence="1">
    <location>
        <begin position="23"/>
        <end position="61"/>
    </location>
</feature>
<name>A0A1E1LNS3_9HELO</name>
<evidence type="ECO:0000313" key="2">
    <source>
        <dbReference type="EMBL" id="CZT12153.1"/>
    </source>
</evidence>
<dbReference type="Gene3D" id="1.10.10.60">
    <property type="entry name" value="Homeodomain-like"/>
    <property type="match status" value="1"/>
</dbReference>
<keyword evidence="3" id="KW-1185">Reference proteome</keyword>
<dbReference type="SUPFAM" id="SSF46689">
    <property type="entry name" value="Homeodomain-like"/>
    <property type="match status" value="1"/>
</dbReference>
<dbReference type="InterPro" id="IPR007889">
    <property type="entry name" value="HTH_Psq"/>
</dbReference>
<dbReference type="AlphaFoldDB" id="A0A1E1LNS3"/>
<gene>
    <name evidence="2" type="ORF">RAG0_16090</name>
</gene>
<dbReference type="OrthoDB" id="3435302at2759"/>
<dbReference type="Pfam" id="PF05225">
    <property type="entry name" value="HTH_psq"/>
    <property type="match status" value="1"/>
</dbReference>
<reference evidence="3" key="1">
    <citation type="submission" date="2016-03" db="EMBL/GenBank/DDBJ databases">
        <authorList>
            <person name="Guldener U."/>
        </authorList>
    </citation>
    <scope>NUCLEOTIDE SEQUENCE [LARGE SCALE GENOMIC DNA]</scope>
    <source>
        <strain evidence="3">04CH-RAC-A.6.1</strain>
    </source>
</reference>
<sequence>MGNVQYFISEPRTQRPITITQKEGRIALAVQAFKQGHFAGVRAAAKAYNVPESTLRGHVKGLPARRDIVPTTRKLTTIEESTLVEWIGTIYGLARASTYSRCCTTNGQFTTSKKIPKSSRNFNRWLELGISSLVRDQMRTAQVAQVCSSELGEKRGEPRVISA</sequence>
<organism evidence="2 3">
    <name type="scientific">Rhynchosporium agropyri</name>
    <dbReference type="NCBI Taxonomy" id="914238"/>
    <lineage>
        <taxon>Eukaryota</taxon>
        <taxon>Fungi</taxon>
        <taxon>Dikarya</taxon>
        <taxon>Ascomycota</taxon>
        <taxon>Pezizomycotina</taxon>
        <taxon>Leotiomycetes</taxon>
        <taxon>Helotiales</taxon>
        <taxon>Ploettnerulaceae</taxon>
        <taxon>Rhynchosporium</taxon>
    </lineage>
</organism>